<organism evidence="1">
    <name type="scientific">Arion vulgaris</name>
    <dbReference type="NCBI Taxonomy" id="1028688"/>
    <lineage>
        <taxon>Eukaryota</taxon>
        <taxon>Metazoa</taxon>
        <taxon>Spiralia</taxon>
        <taxon>Lophotrochozoa</taxon>
        <taxon>Mollusca</taxon>
        <taxon>Gastropoda</taxon>
        <taxon>Heterobranchia</taxon>
        <taxon>Euthyneura</taxon>
        <taxon>Panpulmonata</taxon>
        <taxon>Eupulmonata</taxon>
        <taxon>Stylommatophora</taxon>
        <taxon>Helicina</taxon>
        <taxon>Arionoidea</taxon>
        <taxon>Arionidae</taxon>
        <taxon>Arion</taxon>
    </lineage>
</organism>
<dbReference type="AlphaFoldDB" id="A0A0B6ZT81"/>
<protein>
    <submittedName>
        <fullName evidence="1">Uncharacterized protein</fullName>
    </submittedName>
</protein>
<name>A0A0B6ZT81_9EUPU</name>
<reference evidence="1" key="1">
    <citation type="submission" date="2014-12" db="EMBL/GenBank/DDBJ databases">
        <title>Insight into the proteome of Arion vulgaris.</title>
        <authorList>
            <person name="Aradska J."/>
            <person name="Bulat T."/>
            <person name="Smidak R."/>
            <person name="Sarate P."/>
            <person name="Gangsoo J."/>
            <person name="Sialana F."/>
            <person name="Bilban M."/>
            <person name="Lubec G."/>
        </authorList>
    </citation>
    <scope>NUCLEOTIDE SEQUENCE</scope>
    <source>
        <tissue evidence="1">Skin</tissue>
    </source>
</reference>
<gene>
    <name evidence="1" type="primary">ORF78921</name>
</gene>
<accession>A0A0B6ZT81</accession>
<dbReference type="EMBL" id="HACG01024702">
    <property type="protein sequence ID" value="CEK71567.1"/>
    <property type="molecule type" value="Transcribed_RNA"/>
</dbReference>
<sequence length="59" mass="6320">MNCGSGGGRVYVVMSITKNVIILSLVILHHRISHVSLNIHSVTIKKNSGLATNIGHEIS</sequence>
<evidence type="ECO:0000313" key="1">
    <source>
        <dbReference type="EMBL" id="CEK71567.1"/>
    </source>
</evidence>
<proteinExistence type="predicted"/>